<evidence type="ECO:0000313" key="11">
    <source>
        <dbReference type="EMBL" id="KAK7202780.1"/>
    </source>
</evidence>
<evidence type="ECO:0000256" key="7">
    <source>
        <dbReference type="ARBA" id="ARBA00023055"/>
    </source>
</evidence>
<evidence type="ECO:0000256" key="2">
    <source>
        <dbReference type="ARBA" id="ARBA00009187"/>
    </source>
</evidence>
<keyword evidence="6 10" id="KW-1133">Transmembrane helix</keyword>
<sequence length="278" mass="31456">MMCIECAHPVTSLYTAYSSNNIRLTACPNCNKFADKYIEHDSVLIFIDLVLIKPQVYRHLAFNRLAISPHLHSTVRRFFLLITLFDVYLTWARVEKEAARMDVSSGRAETEARILQFPVLGQYLFFLAYCVTETVVTHFALRFLARYAVSRRRLTTADDDGKSESEYDPNIVTIALLISSATKMFPMLMVIWTYDIPAAAKAIGWAVNVSTIEALNIVLMCGHVKAIALMGAAVFVRRAVVRILVWAFISRSREPALAFRCCSSKPVFVELWSRRGGD</sequence>
<evidence type="ECO:0000256" key="6">
    <source>
        <dbReference type="ARBA" id="ARBA00022989"/>
    </source>
</evidence>
<feature type="transmembrane region" description="Helical" evidence="10">
    <location>
        <begin position="123"/>
        <end position="145"/>
    </location>
</feature>
<keyword evidence="8 10" id="KW-0443">Lipid metabolism</keyword>
<dbReference type="Pfam" id="PF04161">
    <property type="entry name" value="Arv1"/>
    <property type="match status" value="1"/>
</dbReference>
<keyword evidence="7 10" id="KW-0445">Lipid transport</keyword>
<dbReference type="InterPro" id="IPR007290">
    <property type="entry name" value="Arv1"/>
</dbReference>
<dbReference type="PANTHER" id="PTHR14467">
    <property type="entry name" value="ARV1"/>
    <property type="match status" value="1"/>
</dbReference>
<evidence type="ECO:0000256" key="4">
    <source>
        <dbReference type="ARBA" id="ARBA00022692"/>
    </source>
</evidence>
<keyword evidence="9 10" id="KW-0472">Membrane</keyword>
<accession>A0ABR1EYV4</accession>
<comment type="function">
    <text evidence="10">Mediator of sterol homeostasis involved in sterol uptake, trafficking and distribution into membranes.</text>
</comment>
<dbReference type="PANTHER" id="PTHR14467:SF0">
    <property type="entry name" value="PROTEIN ARV1"/>
    <property type="match status" value="1"/>
</dbReference>
<name>A0ABR1EYV4_9ASCO</name>
<dbReference type="Proteomes" id="UP001498771">
    <property type="component" value="Unassembled WGS sequence"/>
</dbReference>
<gene>
    <name evidence="11" type="ORF">BZA70DRAFT_300277</name>
</gene>
<evidence type="ECO:0000256" key="1">
    <source>
        <dbReference type="ARBA" id="ARBA00004477"/>
    </source>
</evidence>
<keyword evidence="10" id="KW-0333">Golgi apparatus</keyword>
<keyword evidence="4 10" id="KW-0812">Transmembrane</keyword>
<dbReference type="EMBL" id="JBBJBU010000015">
    <property type="protein sequence ID" value="KAK7202780.1"/>
    <property type="molecule type" value="Genomic_DNA"/>
</dbReference>
<dbReference type="RefSeq" id="XP_064765813.1">
    <property type="nucleotide sequence ID" value="XM_064914700.1"/>
</dbReference>
<evidence type="ECO:0000256" key="9">
    <source>
        <dbReference type="ARBA" id="ARBA00023136"/>
    </source>
</evidence>
<keyword evidence="3 10" id="KW-0813">Transport</keyword>
<comment type="function">
    <text evidence="10">Regulates also the sphingolipid metabolism.</text>
</comment>
<keyword evidence="12" id="KW-1185">Reference proteome</keyword>
<proteinExistence type="inferred from homology"/>
<comment type="subcellular location">
    <subcellularLocation>
        <location evidence="1 10">Endoplasmic reticulum membrane</location>
        <topology evidence="1 10">Multi-pass membrane protein</topology>
    </subcellularLocation>
    <subcellularLocation>
        <location evidence="10">Golgi apparatus membrane</location>
        <topology evidence="10">Multi-pass membrane protein</topology>
    </subcellularLocation>
</comment>
<reference evidence="11 12" key="1">
    <citation type="submission" date="2024-03" db="EMBL/GenBank/DDBJ databases">
        <title>Genome-scale model development and genomic sequencing of the oleaginous clade Lipomyces.</title>
        <authorList>
            <consortium name="Lawrence Berkeley National Laboratory"/>
            <person name="Czajka J.J."/>
            <person name="Han Y."/>
            <person name="Kim J."/>
            <person name="Mondo S.J."/>
            <person name="Hofstad B.A."/>
            <person name="Robles A."/>
            <person name="Haridas S."/>
            <person name="Riley R."/>
            <person name="LaButti K."/>
            <person name="Pangilinan J."/>
            <person name="Andreopoulos W."/>
            <person name="Lipzen A."/>
            <person name="Yan J."/>
            <person name="Wang M."/>
            <person name="Ng V."/>
            <person name="Grigoriev I.V."/>
            <person name="Spatafora J.W."/>
            <person name="Magnuson J.K."/>
            <person name="Baker S.E."/>
            <person name="Pomraning K.R."/>
        </authorList>
    </citation>
    <scope>NUCLEOTIDE SEQUENCE [LARGE SCALE GENOMIC DNA]</scope>
    <source>
        <strain evidence="11 12">Phaff 52-87</strain>
    </source>
</reference>
<dbReference type="GeneID" id="90040212"/>
<evidence type="ECO:0000256" key="3">
    <source>
        <dbReference type="ARBA" id="ARBA00022448"/>
    </source>
</evidence>
<evidence type="ECO:0000256" key="8">
    <source>
        <dbReference type="ARBA" id="ARBA00023098"/>
    </source>
</evidence>
<evidence type="ECO:0000256" key="5">
    <source>
        <dbReference type="ARBA" id="ARBA00022824"/>
    </source>
</evidence>
<organism evidence="11 12">
    <name type="scientific">Myxozyma melibiosi</name>
    <dbReference type="NCBI Taxonomy" id="54550"/>
    <lineage>
        <taxon>Eukaryota</taxon>
        <taxon>Fungi</taxon>
        <taxon>Dikarya</taxon>
        <taxon>Ascomycota</taxon>
        <taxon>Saccharomycotina</taxon>
        <taxon>Lipomycetes</taxon>
        <taxon>Lipomycetales</taxon>
        <taxon>Lipomycetaceae</taxon>
        <taxon>Myxozyma</taxon>
    </lineage>
</organism>
<comment type="caution">
    <text evidence="11">The sequence shown here is derived from an EMBL/GenBank/DDBJ whole genome shotgun (WGS) entry which is preliminary data.</text>
</comment>
<evidence type="ECO:0000313" key="12">
    <source>
        <dbReference type="Proteomes" id="UP001498771"/>
    </source>
</evidence>
<comment type="similarity">
    <text evidence="2 10">Belongs to the ARV1 family.</text>
</comment>
<feature type="transmembrane region" description="Helical" evidence="10">
    <location>
        <begin position="171"/>
        <end position="194"/>
    </location>
</feature>
<evidence type="ECO:0000256" key="10">
    <source>
        <dbReference type="RuleBase" id="RU368065"/>
    </source>
</evidence>
<keyword evidence="5 10" id="KW-0256">Endoplasmic reticulum</keyword>
<keyword evidence="10" id="KW-0746">Sphingolipid metabolism</keyword>
<protein>
    <recommendedName>
        <fullName evidence="10">Protein ARV</fullName>
    </recommendedName>
</protein>
<feature type="transmembrane region" description="Helical" evidence="10">
    <location>
        <begin position="214"/>
        <end position="236"/>
    </location>
</feature>